<evidence type="ECO:0000313" key="2">
    <source>
        <dbReference type="Proteomes" id="UP000220133"/>
    </source>
</evidence>
<reference evidence="1 2" key="1">
    <citation type="submission" date="2017-10" db="EMBL/GenBank/DDBJ databases">
        <title>Paenichitinophaga pekingensis gen. nov., sp. nov., isolated from activated sludge.</title>
        <authorList>
            <person name="Jin D."/>
            <person name="Kong X."/>
            <person name="Deng Y."/>
            <person name="Bai Z."/>
        </authorList>
    </citation>
    <scope>NUCLEOTIDE SEQUENCE [LARGE SCALE GENOMIC DNA]</scope>
    <source>
        <strain evidence="1 2">13</strain>
    </source>
</reference>
<keyword evidence="2" id="KW-1185">Reference proteome</keyword>
<organism evidence="1 2">
    <name type="scientific">Chitinophaga caeni</name>
    <dbReference type="NCBI Taxonomy" id="2029983"/>
    <lineage>
        <taxon>Bacteria</taxon>
        <taxon>Pseudomonadati</taxon>
        <taxon>Bacteroidota</taxon>
        <taxon>Chitinophagia</taxon>
        <taxon>Chitinophagales</taxon>
        <taxon>Chitinophagaceae</taxon>
        <taxon>Chitinophaga</taxon>
    </lineage>
</organism>
<dbReference type="KEGG" id="cbae:COR50_05475"/>
<dbReference type="AlphaFoldDB" id="A0A291QRX0"/>
<accession>A0A291QRX0</accession>
<dbReference type="EMBL" id="CP023777">
    <property type="protein sequence ID" value="ATL46676.1"/>
    <property type="molecule type" value="Genomic_DNA"/>
</dbReference>
<dbReference type="Proteomes" id="UP000220133">
    <property type="component" value="Chromosome"/>
</dbReference>
<gene>
    <name evidence="1" type="ORF">COR50_05475</name>
</gene>
<proteinExistence type="predicted"/>
<evidence type="ECO:0000313" key="1">
    <source>
        <dbReference type="EMBL" id="ATL46676.1"/>
    </source>
</evidence>
<sequence length="87" mass="9993">MGVRALKLELARVSGNFKIKSQGPNKKTTCWFELPSSDPGQWRIFTIVPETKWYELLAPRTANCWIPHAAEQVVLSVERYSAWESEL</sequence>
<protein>
    <submittedName>
        <fullName evidence="1">Uncharacterized protein</fullName>
    </submittedName>
</protein>
<name>A0A291QRX0_9BACT</name>